<dbReference type="Proteomes" id="UP001159363">
    <property type="component" value="Chromosome X"/>
</dbReference>
<keyword evidence="2" id="KW-1185">Reference proteome</keyword>
<evidence type="ECO:0000313" key="1">
    <source>
        <dbReference type="EMBL" id="KAJ8887151.1"/>
    </source>
</evidence>
<gene>
    <name evidence="1" type="ORF">PR048_013366</name>
</gene>
<sequence>MEDKLKKKLKAGYWHTRLQRIFFAIHIIPTTTHKSPAELLIQIHQCHVDQMIHHPANERILQQIYQCCGARSNCSSKINEHRLQVGFQKCQCSWKARAVVLRIASFPKASQDSIAAVAVSAADSDPPSLAVPKAV</sequence>
<organism evidence="1 2">
    <name type="scientific">Dryococelus australis</name>
    <dbReference type="NCBI Taxonomy" id="614101"/>
    <lineage>
        <taxon>Eukaryota</taxon>
        <taxon>Metazoa</taxon>
        <taxon>Ecdysozoa</taxon>
        <taxon>Arthropoda</taxon>
        <taxon>Hexapoda</taxon>
        <taxon>Insecta</taxon>
        <taxon>Pterygota</taxon>
        <taxon>Neoptera</taxon>
        <taxon>Polyneoptera</taxon>
        <taxon>Phasmatodea</taxon>
        <taxon>Verophasmatodea</taxon>
        <taxon>Anareolatae</taxon>
        <taxon>Phasmatidae</taxon>
        <taxon>Eurycanthinae</taxon>
        <taxon>Dryococelus</taxon>
    </lineage>
</organism>
<dbReference type="EMBL" id="JARBHB010000004">
    <property type="protein sequence ID" value="KAJ8887151.1"/>
    <property type="molecule type" value="Genomic_DNA"/>
</dbReference>
<comment type="caution">
    <text evidence="1">The sequence shown here is derived from an EMBL/GenBank/DDBJ whole genome shotgun (WGS) entry which is preliminary data.</text>
</comment>
<name>A0ABQ9HSU0_9NEOP</name>
<proteinExistence type="predicted"/>
<protein>
    <submittedName>
        <fullName evidence="1">Uncharacterized protein</fullName>
    </submittedName>
</protein>
<accession>A0ABQ9HSU0</accession>
<evidence type="ECO:0000313" key="2">
    <source>
        <dbReference type="Proteomes" id="UP001159363"/>
    </source>
</evidence>
<reference evidence="1 2" key="1">
    <citation type="submission" date="2023-02" db="EMBL/GenBank/DDBJ databases">
        <title>LHISI_Scaffold_Assembly.</title>
        <authorList>
            <person name="Stuart O.P."/>
            <person name="Cleave R."/>
            <person name="Magrath M.J.L."/>
            <person name="Mikheyev A.S."/>
        </authorList>
    </citation>
    <scope>NUCLEOTIDE SEQUENCE [LARGE SCALE GENOMIC DNA]</scope>
    <source>
        <strain evidence="1">Daus_M_001</strain>
        <tissue evidence="1">Leg muscle</tissue>
    </source>
</reference>